<dbReference type="PANTHER" id="PTHR21198:SF7">
    <property type="entry name" value="ASPARTATE-GLUTAMATE RACEMASE FAMILY"/>
    <property type="match status" value="1"/>
</dbReference>
<protein>
    <submittedName>
        <fullName evidence="3">Amino acid racemase</fullName>
        <ecNumber evidence="3">5.1.1.-</ecNumber>
    </submittedName>
</protein>
<proteinExistence type="inferred from homology"/>
<dbReference type="NCBIfam" id="TIGR00035">
    <property type="entry name" value="asp_race"/>
    <property type="match status" value="1"/>
</dbReference>
<dbReference type="InterPro" id="IPR015942">
    <property type="entry name" value="Asp/Glu/hydantoin_racemase"/>
</dbReference>
<dbReference type="InterPro" id="IPR004380">
    <property type="entry name" value="Asp_race"/>
</dbReference>
<keyword evidence="2 3" id="KW-0413">Isomerase</keyword>
<evidence type="ECO:0000313" key="4">
    <source>
        <dbReference type="Proteomes" id="UP000471147"/>
    </source>
</evidence>
<dbReference type="Proteomes" id="UP000471147">
    <property type="component" value="Unassembled WGS sequence"/>
</dbReference>
<gene>
    <name evidence="3" type="ORF">EUU23_04170</name>
</gene>
<dbReference type="EC" id="5.1.1.-" evidence="3"/>
<dbReference type="RefSeq" id="WP_160352839.1">
    <property type="nucleotide sequence ID" value="NZ_SDWJ01000001.1"/>
</dbReference>
<dbReference type="AlphaFoldDB" id="A0A6I4LV41"/>
<comment type="caution">
    <text evidence="3">The sequence shown here is derived from an EMBL/GenBank/DDBJ whole genome shotgun (WGS) entry which is preliminary data.</text>
</comment>
<keyword evidence="4" id="KW-1185">Reference proteome</keyword>
<dbReference type="SUPFAM" id="SSF53681">
    <property type="entry name" value="Aspartate/glutamate racemase"/>
    <property type="match status" value="2"/>
</dbReference>
<sequence length="235" mass="25707">MRKMGLIGGMSWYSTELYYARINKQVLKRTNGSCNAPLIIESLNFCDIAKANSEQDWGHVAEVLTGSAQRLEQAGATAILIGANSMHKVYDRVAQSVSVPIIHIADAVGEKMKAGGVQSAALLGTANVMAENWYRQRLVKHGVTLMPAEMDDVKDLDRIIYDELMLGQVRRESERTLKTIITEIDQEGIKAVVLGCTELCMIVDTKANVLPIYDSTEIHADAGVDWILGDAGNSP</sequence>
<evidence type="ECO:0000256" key="1">
    <source>
        <dbReference type="ARBA" id="ARBA00007847"/>
    </source>
</evidence>
<dbReference type="Gene3D" id="3.40.50.1860">
    <property type="match status" value="2"/>
</dbReference>
<reference evidence="3 4" key="1">
    <citation type="submission" date="2019-01" db="EMBL/GenBank/DDBJ databases">
        <title>Sphingorhabdus lacus sp.nov., isolated from an oligotrophic freshwater lake.</title>
        <authorList>
            <person name="Park M."/>
        </authorList>
    </citation>
    <scope>NUCLEOTIDE SEQUENCE [LARGE SCALE GENOMIC DNA]</scope>
    <source>
        <strain evidence="3 4">IMCC26285</strain>
    </source>
</reference>
<comment type="similarity">
    <text evidence="1">Belongs to the aspartate/glutamate racemases family.</text>
</comment>
<dbReference type="PANTHER" id="PTHR21198">
    <property type="entry name" value="GLUTAMATE RACEMASE"/>
    <property type="match status" value="1"/>
</dbReference>
<dbReference type="Pfam" id="PF01177">
    <property type="entry name" value="Asp_Glu_race"/>
    <property type="match status" value="1"/>
</dbReference>
<dbReference type="InterPro" id="IPR001920">
    <property type="entry name" value="Asp/Glu_race"/>
</dbReference>
<accession>A0A6I4LV41</accession>
<evidence type="ECO:0000256" key="2">
    <source>
        <dbReference type="ARBA" id="ARBA00023235"/>
    </source>
</evidence>
<name>A0A6I4LV41_9SPHN</name>
<dbReference type="GO" id="GO:0047661">
    <property type="term" value="F:amino-acid racemase activity"/>
    <property type="evidence" value="ECO:0007669"/>
    <property type="project" value="InterPro"/>
</dbReference>
<evidence type="ECO:0000313" key="3">
    <source>
        <dbReference type="EMBL" id="MVZ96901.1"/>
    </source>
</evidence>
<dbReference type="OrthoDB" id="9803739at2"/>
<organism evidence="3 4">
    <name type="scientific">Sphingorhabdus profundilacus</name>
    <dbReference type="NCBI Taxonomy" id="2509718"/>
    <lineage>
        <taxon>Bacteria</taxon>
        <taxon>Pseudomonadati</taxon>
        <taxon>Pseudomonadota</taxon>
        <taxon>Alphaproteobacteria</taxon>
        <taxon>Sphingomonadales</taxon>
        <taxon>Sphingomonadaceae</taxon>
        <taxon>Sphingorhabdus</taxon>
    </lineage>
</organism>
<dbReference type="EMBL" id="SDWJ01000001">
    <property type="protein sequence ID" value="MVZ96901.1"/>
    <property type="molecule type" value="Genomic_DNA"/>
</dbReference>